<keyword evidence="2" id="KW-0472">Membrane</keyword>
<keyword evidence="2" id="KW-1133">Transmembrane helix</keyword>
<feature type="compositionally biased region" description="Low complexity" evidence="1">
    <location>
        <begin position="508"/>
        <end position="522"/>
    </location>
</feature>
<feature type="region of interest" description="Disordered" evidence="1">
    <location>
        <begin position="276"/>
        <end position="306"/>
    </location>
</feature>
<name>A0AAE0LJN9_9CHLO</name>
<dbReference type="PANTHER" id="PTHR46857:SF2">
    <property type="entry name" value="F-BOX ONLY PROTEIN 16"/>
    <property type="match status" value="1"/>
</dbReference>
<sequence>MALSQYVSNLPPEDAEPLLRHSAFLQNIIDEFQGNAGFSRAVQLPPLALPPPAPVLSPVPRPPLPPLAGIPGTLDGGLERKRLLLLSPSFGPRAELLIDAVHDNVALVVFDSAKFTYEGLLNAACAVLEDKEVESVGVLTGGRPGVLGLLHEHPTTLETLSNDFRVQHFWDGISRLLGAHGRLDIMSPYIAARPDGPILLRELSTRIGGQIAATAKDSRLHDFMLVWEGGILPAGPLYFKGPKLAQWSEHMALLLAAEAEALVDHQMQAMSMDSALLPPIHEDPPSREGPSATEEEGQARPAKAPTGLAAQEHWDMGYVTALCIVGSVGSFLGFFAEHEKLSAGDKCNNGGGGDAELTTSGIAGTGCITTVAAALVFGSSIGICLGTLHRPSSHVTSNGALVFAACAWMLFIATAVCGIMAIYGDSATPSSADCEVSPPRAFGAPAKAPPPFTRASPPSRPLRTRERFCFTGASPCAGVRRPSSRRRALHGFHAPHHPRWESPQWHPVSASVPKASASVSRSLSPGALQEPMDQASR</sequence>
<evidence type="ECO:0000256" key="1">
    <source>
        <dbReference type="SAM" id="MobiDB-lite"/>
    </source>
</evidence>
<feature type="transmembrane region" description="Helical" evidence="2">
    <location>
        <begin position="362"/>
        <end position="388"/>
    </location>
</feature>
<feature type="non-terminal residue" evidence="3">
    <location>
        <position position="537"/>
    </location>
</feature>
<dbReference type="Proteomes" id="UP001190700">
    <property type="component" value="Unassembled WGS sequence"/>
</dbReference>
<gene>
    <name evidence="3" type="ORF">CYMTET_4656</name>
</gene>
<protein>
    <submittedName>
        <fullName evidence="3">Uncharacterized protein</fullName>
    </submittedName>
</protein>
<evidence type="ECO:0000313" key="4">
    <source>
        <dbReference type="Proteomes" id="UP001190700"/>
    </source>
</evidence>
<proteinExistence type="predicted"/>
<evidence type="ECO:0000256" key="2">
    <source>
        <dbReference type="SAM" id="Phobius"/>
    </source>
</evidence>
<dbReference type="EMBL" id="LGRX02000669">
    <property type="protein sequence ID" value="KAK3287851.1"/>
    <property type="molecule type" value="Genomic_DNA"/>
</dbReference>
<feature type="transmembrane region" description="Helical" evidence="2">
    <location>
        <begin position="400"/>
        <end position="423"/>
    </location>
</feature>
<dbReference type="PANTHER" id="PTHR46857">
    <property type="entry name" value="EPITHELIAL CELL-TRANSFORMING SEQUENCE 2 ONCOGENE-LIKE"/>
    <property type="match status" value="1"/>
</dbReference>
<feature type="region of interest" description="Disordered" evidence="1">
    <location>
        <begin position="492"/>
        <end position="537"/>
    </location>
</feature>
<comment type="caution">
    <text evidence="3">The sequence shown here is derived from an EMBL/GenBank/DDBJ whole genome shotgun (WGS) entry which is preliminary data.</text>
</comment>
<accession>A0AAE0LJN9</accession>
<keyword evidence="2" id="KW-0812">Transmembrane</keyword>
<reference evidence="3 4" key="1">
    <citation type="journal article" date="2015" name="Genome Biol. Evol.">
        <title>Comparative Genomics of a Bacterivorous Green Alga Reveals Evolutionary Causalities and Consequences of Phago-Mixotrophic Mode of Nutrition.</title>
        <authorList>
            <person name="Burns J.A."/>
            <person name="Paasch A."/>
            <person name="Narechania A."/>
            <person name="Kim E."/>
        </authorList>
    </citation>
    <scope>NUCLEOTIDE SEQUENCE [LARGE SCALE GENOMIC DNA]</scope>
    <source>
        <strain evidence="3 4">PLY_AMNH</strain>
    </source>
</reference>
<dbReference type="AlphaFoldDB" id="A0AAE0LJN9"/>
<organism evidence="3 4">
    <name type="scientific">Cymbomonas tetramitiformis</name>
    <dbReference type="NCBI Taxonomy" id="36881"/>
    <lineage>
        <taxon>Eukaryota</taxon>
        <taxon>Viridiplantae</taxon>
        <taxon>Chlorophyta</taxon>
        <taxon>Pyramimonadophyceae</taxon>
        <taxon>Pyramimonadales</taxon>
        <taxon>Pyramimonadaceae</taxon>
        <taxon>Cymbomonas</taxon>
    </lineage>
</organism>
<keyword evidence="4" id="KW-1185">Reference proteome</keyword>
<dbReference type="InterPro" id="IPR052805">
    <property type="entry name" value="GEF_Ubiquitin-Prot_Reg"/>
</dbReference>
<evidence type="ECO:0000313" key="3">
    <source>
        <dbReference type="EMBL" id="KAK3287851.1"/>
    </source>
</evidence>